<evidence type="ECO:0000313" key="3">
    <source>
        <dbReference type="EMBL" id="KAJ3481191.1"/>
    </source>
</evidence>
<feature type="transmembrane region" description="Helical" evidence="2">
    <location>
        <begin position="153"/>
        <end position="176"/>
    </location>
</feature>
<proteinExistence type="predicted"/>
<dbReference type="AlphaFoldDB" id="A0AAD5V021"/>
<organism evidence="3 4">
    <name type="scientific">Meripilus lineatus</name>
    <dbReference type="NCBI Taxonomy" id="2056292"/>
    <lineage>
        <taxon>Eukaryota</taxon>
        <taxon>Fungi</taxon>
        <taxon>Dikarya</taxon>
        <taxon>Basidiomycota</taxon>
        <taxon>Agaricomycotina</taxon>
        <taxon>Agaricomycetes</taxon>
        <taxon>Polyporales</taxon>
        <taxon>Meripilaceae</taxon>
        <taxon>Meripilus</taxon>
    </lineage>
</organism>
<evidence type="ECO:0000256" key="1">
    <source>
        <dbReference type="SAM" id="MobiDB-lite"/>
    </source>
</evidence>
<evidence type="ECO:0000256" key="2">
    <source>
        <dbReference type="SAM" id="Phobius"/>
    </source>
</evidence>
<keyword evidence="2" id="KW-0812">Transmembrane</keyword>
<sequence length="649" mass="70463">MSPSSADPVNDELNDYDQGRDKPLPYRHIKTHRPFGKTSLLVFLVLVHVACNIAIIVASLHTFRLGGLIVQDFIPVSDNRALTVINILAKVLSISSVVIGGWAASHLWSRRLSKPGSSAGLAELQSLTIFQSVPTIYHSIRHLAAGRYISARWLYGVVIMCAILLQVYSIAVSTLMTPTLTETTQTRNQQIVPGAYFSQITNCDRNASGCLDIALSAKSLSDAIAFNRRPFLWGANATTPWLEADSTYYTPGLIIQAAFPVGPINGENLSDGGALWGVDLPTVLSITTIPDRLFLPASRSIWDAISFVITFSVQIPSIQCLCGHGSNNVTHIAIHNSQYTLATPIAFDTGSGGEIAGRLTDDNNTLILAYSSTQPSNFSITYCAVQLRSKEMPLLMWGKPSLSTLVDDTLIVSLDSSDTSLFSSRIPRDADTPPLPLPAFMTHWLHGLGWDDLPVTSPIVGILQQSTIGTGFDVSSQPPELFVEHFILVMIANGISFSFSDLFPRDSIQASSLANPPQNASIQFRIDKTQYFIGAKTAFQRFFLFVVFLDSVFVSLSCIIIVCDGWYPDLKDPVTLAQVALSSSPPGIPASPDVHAYPSNDVGLAQSPISLQHGPKKVVDPLLWKEKLSLVESVEGDFLLFRAQTSGGK</sequence>
<keyword evidence="2" id="KW-0472">Membrane</keyword>
<accession>A0AAD5V021</accession>
<feature type="transmembrane region" description="Helical" evidence="2">
    <location>
        <begin position="40"/>
        <end position="61"/>
    </location>
</feature>
<feature type="region of interest" description="Disordered" evidence="1">
    <location>
        <begin position="1"/>
        <end position="21"/>
    </location>
</feature>
<keyword evidence="4" id="KW-1185">Reference proteome</keyword>
<comment type="caution">
    <text evidence="3">The sequence shown here is derived from an EMBL/GenBank/DDBJ whole genome shotgun (WGS) entry which is preliminary data.</text>
</comment>
<name>A0AAD5V021_9APHY</name>
<keyword evidence="2" id="KW-1133">Transmembrane helix</keyword>
<protein>
    <submittedName>
        <fullName evidence="3">Uncharacterized protein</fullName>
    </submittedName>
</protein>
<gene>
    <name evidence="3" type="ORF">NLI96_g7816</name>
</gene>
<dbReference type="EMBL" id="JANAWD010000334">
    <property type="protein sequence ID" value="KAJ3481191.1"/>
    <property type="molecule type" value="Genomic_DNA"/>
</dbReference>
<reference evidence="3" key="1">
    <citation type="submission" date="2022-07" db="EMBL/GenBank/DDBJ databases">
        <title>Genome Sequence of Physisporinus lineatus.</title>
        <authorList>
            <person name="Buettner E."/>
        </authorList>
    </citation>
    <scope>NUCLEOTIDE SEQUENCE</scope>
    <source>
        <strain evidence="3">VT162</strain>
    </source>
</reference>
<dbReference type="Proteomes" id="UP001212997">
    <property type="component" value="Unassembled WGS sequence"/>
</dbReference>
<feature type="transmembrane region" description="Helical" evidence="2">
    <location>
        <begin position="81"/>
        <end position="104"/>
    </location>
</feature>
<evidence type="ECO:0000313" key="4">
    <source>
        <dbReference type="Proteomes" id="UP001212997"/>
    </source>
</evidence>